<dbReference type="Proteomes" id="UP001470230">
    <property type="component" value="Unassembled WGS sequence"/>
</dbReference>
<accession>A0ABR2GUD5</accession>
<evidence type="ECO:0000313" key="2">
    <source>
        <dbReference type="Proteomes" id="UP001470230"/>
    </source>
</evidence>
<protein>
    <submittedName>
        <fullName evidence="1">Uncharacterized protein</fullName>
    </submittedName>
</protein>
<proteinExistence type="predicted"/>
<gene>
    <name evidence="1" type="ORF">M9Y10_036701</name>
</gene>
<organism evidence="1 2">
    <name type="scientific">Tritrichomonas musculus</name>
    <dbReference type="NCBI Taxonomy" id="1915356"/>
    <lineage>
        <taxon>Eukaryota</taxon>
        <taxon>Metamonada</taxon>
        <taxon>Parabasalia</taxon>
        <taxon>Tritrichomonadida</taxon>
        <taxon>Tritrichomonadidae</taxon>
        <taxon>Tritrichomonas</taxon>
    </lineage>
</organism>
<keyword evidence="2" id="KW-1185">Reference proteome</keyword>
<evidence type="ECO:0000313" key="1">
    <source>
        <dbReference type="EMBL" id="KAK8837271.1"/>
    </source>
</evidence>
<name>A0ABR2GUD5_9EUKA</name>
<dbReference type="EMBL" id="JAPFFF010000060">
    <property type="protein sequence ID" value="KAK8837271.1"/>
    <property type="molecule type" value="Genomic_DNA"/>
</dbReference>
<comment type="caution">
    <text evidence="1">The sequence shown here is derived from an EMBL/GenBank/DDBJ whole genome shotgun (WGS) entry which is preliminary data.</text>
</comment>
<reference evidence="1 2" key="1">
    <citation type="submission" date="2024-04" db="EMBL/GenBank/DDBJ databases">
        <title>Tritrichomonas musculus Genome.</title>
        <authorList>
            <person name="Alves-Ferreira E."/>
            <person name="Grigg M."/>
            <person name="Lorenzi H."/>
            <person name="Galac M."/>
        </authorList>
    </citation>
    <scope>NUCLEOTIDE SEQUENCE [LARGE SCALE GENOMIC DNA]</scope>
    <source>
        <strain evidence="1 2">EAF2021</strain>
    </source>
</reference>
<sequence length="289" mass="34791">MNTIHFQDLPLQYQAMKDGIQNEYIQQIYSKFFFRYLTFSEIKNEEKNSITNSPEDFIISHLKDFKFITYLLMTRIGCRLFNKNIDINSDQSDYIHVIFCAENECIMIHDIPKSKFTKILNELKNLHISLINSNIDLQNDEGEEIDRLANEEINCFITHFIKEIKRNKFVNDTIRPIVGYLIRRYFYPTKFFKDPNFFTFDSKTKEQETKSKLKELIFTRIDTDKKFEFIGQDEFVEIANEINAKDNQIYLKDFQKNEFILLRKIHDNGKAYFYLVIHLQTLFIFMMKI</sequence>